<evidence type="ECO:0000256" key="2">
    <source>
        <dbReference type="ARBA" id="ARBA00022679"/>
    </source>
</evidence>
<name>A0ABD1LPA5_9FABA</name>
<accession>A0ABD1LPA5</accession>
<dbReference type="GO" id="GO:0006364">
    <property type="term" value="P:rRNA processing"/>
    <property type="evidence" value="ECO:0007669"/>
    <property type="project" value="UniProtKB-KW"/>
</dbReference>
<dbReference type="PANTHER" id="PTHR11727:SF7">
    <property type="entry name" value="DIMETHYLADENOSINE TRANSFERASE-RELATED"/>
    <property type="match status" value="1"/>
</dbReference>
<evidence type="ECO:0000256" key="5">
    <source>
        <dbReference type="RuleBase" id="RU362106"/>
    </source>
</evidence>
<dbReference type="AlphaFoldDB" id="A0ABD1LPA5"/>
<dbReference type="InterPro" id="IPR001737">
    <property type="entry name" value="KsgA/Erm"/>
</dbReference>
<keyword evidence="1 5" id="KW-0489">Methyltransferase</keyword>
<dbReference type="Pfam" id="PF00398">
    <property type="entry name" value="RrnaAD"/>
    <property type="match status" value="1"/>
</dbReference>
<dbReference type="Proteomes" id="UP001603857">
    <property type="component" value="Unassembled WGS sequence"/>
</dbReference>
<sequence>MRSPTGPEASQAQAFIFLVRDQRLGTNVGSAQGPTATRPEASQAQTFTFLVRDLRLLVNVGSAQGPTGLGCVGSSIPITKSVWEWEKRALMAGGKVEKVKGSPKHEARALPGRNILPKVKGSTHSEEPLLVDSIMQKAGIKTTDVIVEIGPGTGNLTKKLLEADKMVEKLLVQWENALDIYLNLLVIEQILR</sequence>
<keyword evidence="4" id="KW-0694">RNA-binding</keyword>
<dbReference type="EC" id="2.1.1.-" evidence="5"/>
<organism evidence="6 7">
    <name type="scientific">Flemingia macrophylla</name>
    <dbReference type="NCBI Taxonomy" id="520843"/>
    <lineage>
        <taxon>Eukaryota</taxon>
        <taxon>Viridiplantae</taxon>
        <taxon>Streptophyta</taxon>
        <taxon>Embryophyta</taxon>
        <taxon>Tracheophyta</taxon>
        <taxon>Spermatophyta</taxon>
        <taxon>Magnoliopsida</taxon>
        <taxon>eudicotyledons</taxon>
        <taxon>Gunneridae</taxon>
        <taxon>Pentapetalae</taxon>
        <taxon>rosids</taxon>
        <taxon>fabids</taxon>
        <taxon>Fabales</taxon>
        <taxon>Fabaceae</taxon>
        <taxon>Papilionoideae</taxon>
        <taxon>50 kb inversion clade</taxon>
        <taxon>NPAAA clade</taxon>
        <taxon>indigoferoid/millettioid clade</taxon>
        <taxon>Phaseoleae</taxon>
        <taxon>Flemingia</taxon>
    </lineage>
</organism>
<keyword evidence="5" id="KW-0698">rRNA processing</keyword>
<evidence type="ECO:0000256" key="4">
    <source>
        <dbReference type="ARBA" id="ARBA00022884"/>
    </source>
</evidence>
<protein>
    <recommendedName>
        <fullName evidence="5">rRNA adenine N(6)-methyltransferase</fullName>
        <ecNumber evidence="5">2.1.1.-</ecNumber>
    </recommendedName>
</protein>
<dbReference type="EMBL" id="JBGMDY010000008">
    <property type="protein sequence ID" value="KAL2325342.1"/>
    <property type="molecule type" value="Genomic_DNA"/>
</dbReference>
<dbReference type="GO" id="GO:0003723">
    <property type="term" value="F:RNA binding"/>
    <property type="evidence" value="ECO:0007669"/>
    <property type="project" value="UniProtKB-KW"/>
</dbReference>
<comment type="caution">
    <text evidence="6">The sequence shown here is derived from an EMBL/GenBank/DDBJ whole genome shotgun (WGS) entry which is preliminary data.</text>
</comment>
<keyword evidence="7" id="KW-1185">Reference proteome</keyword>
<dbReference type="PANTHER" id="PTHR11727">
    <property type="entry name" value="DIMETHYLADENOSINE TRANSFERASE"/>
    <property type="match status" value="1"/>
</dbReference>
<reference evidence="6 7" key="1">
    <citation type="submission" date="2024-08" db="EMBL/GenBank/DDBJ databases">
        <title>Insights into the chromosomal genome structure of Flemingia macrophylla.</title>
        <authorList>
            <person name="Ding Y."/>
            <person name="Zhao Y."/>
            <person name="Bi W."/>
            <person name="Wu M."/>
            <person name="Zhao G."/>
            <person name="Gong Y."/>
            <person name="Li W."/>
            <person name="Zhang P."/>
        </authorList>
    </citation>
    <scope>NUCLEOTIDE SEQUENCE [LARGE SCALE GENOMIC DNA]</scope>
    <source>
        <strain evidence="6">DYQJB</strain>
        <tissue evidence="6">Leaf</tissue>
    </source>
</reference>
<evidence type="ECO:0000256" key="1">
    <source>
        <dbReference type="ARBA" id="ARBA00022603"/>
    </source>
</evidence>
<evidence type="ECO:0000313" key="7">
    <source>
        <dbReference type="Proteomes" id="UP001603857"/>
    </source>
</evidence>
<keyword evidence="2 5" id="KW-0808">Transferase</keyword>
<dbReference type="InterPro" id="IPR029063">
    <property type="entry name" value="SAM-dependent_MTases_sf"/>
</dbReference>
<comment type="similarity">
    <text evidence="5">Belongs to the class I-like SAM-binding methyltransferase superfamily. rRNA adenine N(6)-methyltransferase family.</text>
</comment>
<dbReference type="SUPFAM" id="SSF53335">
    <property type="entry name" value="S-adenosyl-L-methionine-dependent methyltransferases"/>
    <property type="match status" value="1"/>
</dbReference>
<keyword evidence="3 5" id="KW-0949">S-adenosyl-L-methionine</keyword>
<evidence type="ECO:0000256" key="3">
    <source>
        <dbReference type="ARBA" id="ARBA00022691"/>
    </source>
</evidence>
<evidence type="ECO:0000313" key="6">
    <source>
        <dbReference type="EMBL" id="KAL2325342.1"/>
    </source>
</evidence>
<dbReference type="Gene3D" id="1.10.10.670">
    <property type="entry name" value="photosystem ii from thermosynechococcus elongatus"/>
    <property type="match status" value="2"/>
</dbReference>
<dbReference type="GO" id="GO:0008168">
    <property type="term" value="F:methyltransferase activity"/>
    <property type="evidence" value="ECO:0007669"/>
    <property type="project" value="UniProtKB-KW"/>
</dbReference>
<dbReference type="InterPro" id="IPR044900">
    <property type="entry name" value="PSII_PsbC_sf"/>
</dbReference>
<dbReference type="GO" id="GO:0032259">
    <property type="term" value="P:methylation"/>
    <property type="evidence" value="ECO:0007669"/>
    <property type="project" value="UniProtKB-KW"/>
</dbReference>
<dbReference type="Gene3D" id="3.40.50.150">
    <property type="entry name" value="Vaccinia Virus protein VP39"/>
    <property type="match status" value="1"/>
</dbReference>
<proteinExistence type="inferred from homology"/>
<gene>
    <name evidence="6" type="ORF">Fmac_024400</name>
</gene>